<dbReference type="HOGENOM" id="CLU_011226_14_0_1"/>
<dbReference type="InterPro" id="IPR004046">
    <property type="entry name" value="GST_C"/>
</dbReference>
<dbReference type="AlphaFoldDB" id="G3B8B0"/>
<sequence length="222" mass="25407">MSESLTLYTWGTPNGQKVSIFLELLGLKYNVKPLDISTNVQKEPEFLAINPNGRIPTLVDSSTGITISETAAIITYLADTYDKERKFSYEYGTKEYYKQLELTYFQMAGIGPMQGQAHFFIKYSKEDLPFAKTRYREETRRLYGVLEDWLKINEANGPYLVGDHISIPDICTVPWSLSLPSIGIEFEEFPLVKKWIKNLLSQPEIVKGFNVPSAPRSWPDFV</sequence>
<dbReference type="SFLD" id="SFLDG00358">
    <property type="entry name" value="Main_(cytGST)"/>
    <property type="match status" value="1"/>
</dbReference>
<evidence type="ECO:0000313" key="5">
    <source>
        <dbReference type="EMBL" id="EGV61729.1"/>
    </source>
</evidence>
<dbReference type="Gene3D" id="1.20.1050.130">
    <property type="match status" value="1"/>
</dbReference>
<dbReference type="PROSITE" id="PS50404">
    <property type="entry name" value="GST_NTER"/>
    <property type="match status" value="1"/>
</dbReference>
<feature type="domain" description="GST N-terminal" evidence="3">
    <location>
        <begin position="2"/>
        <end position="85"/>
    </location>
</feature>
<dbReference type="SFLD" id="SFLDS00019">
    <property type="entry name" value="Glutathione_Transferase_(cytos"/>
    <property type="match status" value="1"/>
</dbReference>
<evidence type="ECO:0000259" key="4">
    <source>
        <dbReference type="PROSITE" id="PS50405"/>
    </source>
</evidence>
<gene>
    <name evidence="5" type="ORF">CANTEDRAFT_115186</name>
</gene>
<dbReference type="PROSITE" id="PS50405">
    <property type="entry name" value="GST_CTER"/>
    <property type="match status" value="1"/>
</dbReference>
<dbReference type="GeneID" id="18247761"/>
<reference evidence="5 6" key="1">
    <citation type="journal article" date="2011" name="Proc. Natl. Acad. Sci. U.S.A.">
        <title>Comparative genomics of xylose-fermenting fungi for enhanced biofuel production.</title>
        <authorList>
            <person name="Wohlbach D.J."/>
            <person name="Kuo A."/>
            <person name="Sato T.K."/>
            <person name="Potts K.M."/>
            <person name="Salamov A.A."/>
            <person name="LaButti K.M."/>
            <person name="Sun H."/>
            <person name="Clum A."/>
            <person name="Pangilinan J.L."/>
            <person name="Lindquist E.A."/>
            <person name="Lucas S."/>
            <person name="Lapidus A."/>
            <person name="Jin M."/>
            <person name="Gunawan C."/>
            <person name="Balan V."/>
            <person name="Dale B.E."/>
            <person name="Jeffries T.W."/>
            <person name="Zinkel R."/>
            <person name="Barry K.W."/>
            <person name="Grigoriev I.V."/>
            <person name="Gasch A.P."/>
        </authorList>
    </citation>
    <scope>NUCLEOTIDE SEQUENCE [LARGE SCALE GENOMIC DNA]</scope>
    <source>
        <strain evidence="6">ATCC 10573 / BCRC 21748 / CBS 615 / JCM 9827 / NBRC 10315 / NRRL Y-1498 / VKM Y-70</strain>
    </source>
</reference>
<dbReference type="PANTHER" id="PTHR44051:SF8">
    <property type="entry name" value="GLUTATHIONE S-TRANSFERASE GSTA"/>
    <property type="match status" value="1"/>
</dbReference>
<dbReference type="SUPFAM" id="SSF52833">
    <property type="entry name" value="Thioredoxin-like"/>
    <property type="match status" value="1"/>
</dbReference>
<comment type="similarity">
    <text evidence="1 2">Belongs to the GST superfamily.</text>
</comment>
<dbReference type="SFLD" id="SFLDG01151">
    <property type="entry name" value="Main.2:_Nu-like"/>
    <property type="match status" value="1"/>
</dbReference>
<proteinExistence type="inferred from homology"/>
<dbReference type="InterPro" id="IPR004045">
    <property type="entry name" value="Glutathione_S-Trfase_N"/>
</dbReference>
<name>G3B8B0_CANTC</name>
<feature type="domain" description="GST C-terminal" evidence="4">
    <location>
        <begin position="92"/>
        <end position="221"/>
    </location>
</feature>
<evidence type="ECO:0000256" key="1">
    <source>
        <dbReference type="ARBA" id="ARBA00007409"/>
    </source>
</evidence>
<dbReference type="InterPro" id="IPR036282">
    <property type="entry name" value="Glutathione-S-Trfase_C_sf"/>
</dbReference>
<dbReference type="GO" id="GO:0016740">
    <property type="term" value="F:transferase activity"/>
    <property type="evidence" value="ECO:0007669"/>
    <property type="project" value="UniProtKB-KW"/>
</dbReference>
<evidence type="ECO:0000313" key="6">
    <source>
        <dbReference type="Proteomes" id="UP000000707"/>
    </source>
</evidence>
<keyword evidence="5" id="KW-0808">Transferase</keyword>
<dbReference type="eggNOG" id="KOG0867">
    <property type="taxonomic scope" value="Eukaryota"/>
</dbReference>
<dbReference type="Pfam" id="PF02798">
    <property type="entry name" value="GST_N"/>
    <property type="match status" value="1"/>
</dbReference>
<dbReference type="STRING" id="590646.G3B8B0"/>
<dbReference type="Proteomes" id="UP000000707">
    <property type="component" value="Unassembled WGS sequence"/>
</dbReference>
<dbReference type="InterPro" id="IPR036249">
    <property type="entry name" value="Thioredoxin-like_sf"/>
</dbReference>
<dbReference type="EMBL" id="GL996527">
    <property type="protein sequence ID" value="EGV61729.1"/>
    <property type="molecule type" value="Genomic_DNA"/>
</dbReference>
<dbReference type="Pfam" id="PF00043">
    <property type="entry name" value="GST_C"/>
    <property type="match status" value="1"/>
</dbReference>
<dbReference type="OrthoDB" id="422574at2759"/>
<dbReference type="SUPFAM" id="SSF47616">
    <property type="entry name" value="GST C-terminal domain-like"/>
    <property type="match status" value="1"/>
</dbReference>
<evidence type="ECO:0000259" key="3">
    <source>
        <dbReference type="PROSITE" id="PS50404"/>
    </source>
</evidence>
<accession>G3B8B0</accession>
<protein>
    <submittedName>
        <fullName evidence="5">Glutathione S-transferase</fullName>
    </submittedName>
</protein>
<dbReference type="InterPro" id="IPR010987">
    <property type="entry name" value="Glutathione-S-Trfase_C-like"/>
</dbReference>
<organism evidence="6">
    <name type="scientific">Candida tenuis (strain ATCC 10573 / BCRC 21748 / CBS 615 / JCM 9827 / NBRC 10315 / NRRL Y-1498 / VKM Y-70)</name>
    <name type="common">Yeast</name>
    <name type="synonym">Yamadazyma tenuis</name>
    <dbReference type="NCBI Taxonomy" id="590646"/>
    <lineage>
        <taxon>Eukaryota</taxon>
        <taxon>Fungi</taxon>
        <taxon>Dikarya</taxon>
        <taxon>Ascomycota</taxon>
        <taxon>Saccharomycotina</taxon>
        <taxon>Pichiomycetes</taxon>
        <taxon>Debaryomycetaceae</taxon>
        <taxon>Yamadazyma</taxon>
    </lineage>
</organism>
<dbReference type="InterPro" id="IPR040079">
    <property type="entry name" value="Glutathione_S-Trfase"/>
</dbReference>
<dbReference type="PANTHER" id="PTHR44051">
    <property type="entry name" value="GLUTATHIONE S-TRANSFERASE-RELATED"/>
    <property type="match status" value="1"/>
</dbReference>
<dbReference type="CDD" id="cd03048">
    <property type="entry name" value="GST_N_Ure2p_like"/>
    <property type="match status" value="1"/>
</dbReference>
<evidence type="ECO:0000256" key="2">
    <source>
        <dbReference type="RuleBase" id="RU003494"/>
    </source>
</evidence>
<keyword evidence="6" id="KW-1185">Reference proteome</keyword>
<dbReference type="KEGG" id="cten:18247761"/>